<evidence type="ECO:0000313" key="2">
    <source>
        <dbReference type="EMBL" id="CDO61062.1"/>
    </source>
</evidence>
<feature type="region of interest" description="Disordered" evidence="1">
    <location>
        <begin position="1"/>
        <end position="20"/>
    </location>
</feature>
<dbReference type="KEGG" id="pect:BN1012_Phect2849"/>
<evidence type="ECO:0000256" key="1">
    <source>
        <dbReference type="SAM" id="MobiDB-lite"/>
    </source>
</evidence>
<dbReference type="InterPro" id="IPR009922">
    <property type="entry name" value="DUF1457"/>
</dbReference>
<keyword evidence="3" id="KW-1185">Reference proteome</keyword>
<evidence type="ECO:0008006" key="4">
    <source>
        <dbReference type="Google" id="ProtNLM"/>
    </source>
</evidence>
<dbReference type="RefSeq" id="WP_043948958.1">
    <property type="nucleotide sequence ID" value="NZ_HG966617.1"/>
</dbReference>
<dbReference type="OrthoDB" id="8480244at2"/>
<evidence type="ECO:0000313" key="3">
    <source>
        <dbReference type="Proteomes" id="UP000032160"/>
    </source>
</evidence>
<dbReference type="EMBL" id="HG966617">
    <property type="protein sequence ID" value="CDO61062.1"/>
    <property type="molecule type" value="Genomic_DNA"/>
</dbReference>
<sequence length="156" mass="17222">MLQKKQETLGYSSGPVDAPSHASNQALLEYWENGRSAGAPLMRADFDPLHLPKLLPGIFLTEPAGEDFRFRLVGSHVEDRMQRKLTGKTLSEVFGPELGRETAQIYRGVAGGCTPLTLRGHYVGDNLEHIDFEVLHLAIQFEDGQRGVIGGQFAFD</sequence>
<protein>
    <recommendedName>
        <fullName evidence="4">PAS domain-containing protein</fullName>
    </recommendedName>
</protein>
<reference evidence="2 3" key="1">
    <citation type="journal article" date="2014" name="Front. Genet.">
        <title>Genome and metabolic network of "Candidatus Phaeomarinobacter ectocarpi" Ec32, a new candidate genus of Alphaproteobacteria frequently associated with brown algae.</title>
        <authorList>
            <person name="Dittami S.M."/>
            <person name="Barbeyron T."/>
            <person name="Boyen C."/>
            <person name="Cambefort J."/>
            <person name="Collet G."/>
            <person name="Delage L."/>
            <person name="Gobet A."/>
            <person name="Groisillier A."/>
            <person name="Leblanc C."/>
            <person name="Michel G."/>
            <person name="Scornet D."/>
            <person name="Siegel A."/>
            <person name="Tapia J.E."/>
            <person name="Tonon T."/>
        </authorList>
    </citation>
    <scope>NUCLEOTIDE SEQUENCE [LARGE SCALE GENOMIC DNA]</scope>
    <source>
        <strain evidence="2 3">Ec32</strain>
    </source>
</reference>
<dbReference type="STRING" id="1458461.BN1012_Phect2849"/>
<name>X5MEN9_9HYPH</name>
<dbReference type="Pfam" id="PF07310">
    <property type="entry name" value="PAS_5"/>
    <property type="match status" value="1"/>
</dbReference>
<organism evidence="2 3">
    <name type="scientific">Candidatus Phaeomarinibacter ectocarpi</name>
    <dbReference type="NCBI Taxonomy" id="1458461"/>
    <lineage>
        <taxon>Bacteria</taxon>
        <taxon>Pseudomonadati</taxon>
        <taxon>Pseudomonadota</taxon>
        <taxon>Alphaproteobacteria</taxon>
        <taxon>Hyphomicrobiales</taxon>
        <taxon>Parvibaculaceae</taxon>
        <taxon>Candidatus Phaeomarinibacter</taxon>
    </lineage>
</organism>
<dbReference type="HOGENOM" id="CLU_1683380_0_0_5"/>
<dbReference type="AlphaFoldDB" id="X5MEN9"/>
<proteinExistence type="predicted"/>
<gene>
    <name evidence="2" type="ORF">BN1012_Phect2849</name>
</gene>
<dbReference type="Proteomes" id="UP000032160">
    <property type="component" value="Chromosome I"/>
</dbReference>
<accession>X5MEN9</accession>